<evidence type="ECO:0008006" key="4">
    <source>
        <dbReference type="Google" id="ProtNLM"/>
    </source>
</evidence>
<dbReference type="Proteomes" id="UP000500892">
    <property type="component" value="Chromosome"/>
</dbReference>
<dbReference type="GeneID" id="66681103"/>
<evidence type="ECO:0000256" key="1">
    <source>
        <dbReference type="SAM" id="MobiDB-lite"/>
    </source>
</evidence>
<organism evidence="2 3">
    <name type="scientific">Mesorhizobium japonicum R7A</name>
    <dbReference type="NCBI Taxonomy" id="935547"/>
    <lineage>
        <taxon>Bacteria</taxon>
        <taxon>Pseudomonadati</taxon>
        <taxon>Pseudomonadota</taxon>
        <taxon>Alphaproteobacteria</taxon>
        <taxon>Hyphomicrobiales</taxon>
        <taxon>Phyllobacteriaceae</taxon>
        <taxon>Mesorhizobium</taxon>
    </lineage>
</organism>
<protein>
    <recommendedName>
        <fullName evidence="4">Transposase</fullName>
    </recommendedName>
</protein>
<reference evidence="2 3" key="1">
    <citation type="submission" date="2020-04" db="EMBL/GenBank/DDBJ databases">
        <title>Mesorhizobium japonicum R7A epigenetic regulation of quorum sensing and ICE transfer.</title>
        <authorList>
            <person name="Ramsay J.P."/>
            <person name="Colombi E."/>
            <person name="Perry B.J."/>
            <person name="Staltari A."/>
        </authorList>
    </citation>
    <scope>NUCLEOTIDE SEQUENCE [LARGE SCALE GENOMIC DNA]</scope>
    <source>
        <strain evidence="2 3">R7A</strain>
    </source>
</reference>
<feature type="region of interest" description="Disordered" evidence="1">
    <location>
        <begin position="1"/>
        <end position="22"/>
    </location>
</feature>
<keyword evidence="3" id="KW-1185">Reference proteome</keyword>
<evidence type="ECO:0000313" key="2">
    <source>
        <dbReference type="EMBL" id="QJF00138.1"/>
    </source>
</evidence>
<accession>A0ABX6MLC1</accession>
<dbReference type="RefSeq" id="WP_155766984.1">
    <property type="nucleotide sequence ID" value="NZ_CP033366.1"/>
</dbReference>
<sequence length="48" mass="5133">MSGQPTTHGMRHLPEAHKSARGTAGLRETICRLVAVEVQFCALNGTKA</sequence>
<dbReference type="EMBL" id="CP051772">
    <property type="protein sequence ID" value="QJF00138.1"/>
    <property type="molecule type" value="Genomic_DNA"/>
</dbReference>
<proteinExistence type="predicted"/>
<gene>
    <name evidence="2" type="ORF">R7A2020_03970</name>
</gene>
<name>A0ABX6MLC1_9HYPH</name>
<evidence type="ECO:0000313" key="3">
    <source>
        <dbReference type="Proteomes" id="UP000500892"/>
    </source>
</evidence>